<keyword evidence="2" id="KW-0436">Ligase</keyword>
<organism evidence="5">
    <name type="scientific">Burkholderia cenocepacia</name>
    <dbReference type="NCBI Taxonomy" id="95486"/>
    <lineage>
        <taxon>Bacteria</taxon>
        <taxon>Pseudomonadati</taxon>
        <taxon>Pseudomonadota</taxon>
        <taxon>Betaproteobacteria</taxon>
        <taxon>Burkholderiales</taxon>
        <taxon>Burkholderiaceae</taxon>
        <taxon>Burkholderia</taxon>
        <taxon>Burkholderia cepacia complex</taxon>
    </lineage>
</organism>
<feature type="domain" description="AMP-binding enzyme C-terminal" evidence="4">
    <location>
        <begin position="440"/>
        <end position="520"/>
    </location>
</feature>
<dbReference type="Pfam" id="PF13193">
    <property type="entry name" value="AMP-binding_C"/>
    <property type="match status" value="1"/>
</dbReference>
<comment type="similarity">
    <text evidence="1">Belongs to the ATP-dependent AMP-binding enzyme family.</text>
</comment>
<name>A0A071M646_9BURK</name>
<dbReference type="SUPFAM" id="SSF56801">
    <property type="entry name" value="Acetyl-CoA synthetase-like"/>
    <property type="match status" value="1"/>
</dbReference>
<dbReference type="Gene3D" id="3.40.50.980">
    <property type="match status" value="2"/>
</dbReference>
<evidence type="ECO:0008006" key="6">
    <source>
        <dbReference type="Google" id="ProtNLM"/>
    </source>
</evidence>
<dbReference type="PROSITE" id="PS00455">
    <property type="entry name" value="AMP_BINDING"/>
    <property type="match status" value="1"/>
</dbReference>
<dbReference type="Gene3D" id="3.30.300.30">
    <property type="match status" value="1"/>
</dbReference>
<proteinExistence type="inferred from homology"/>
<dbReference type="PANTHER" id="PTHR43201:SF5">
    <property type="entry name" value="MEDIUM-CHAIN ACYL-COA LIGASE ACSF2, MITOCHONDRIAL"/>
    <property type="match status" value="1"/>
</dbReference>
<evidence type="ECO:0000259" key="3">
    <source>
        <dbReference type="Pfam" id="PF00501"/>
    </source>
</evidence>
<dbReference type="GO" id="GO:0006631">
    <property type="term" value="P:fatty acid metabolic process"/>
    <property type="evidence" value="ECO:0007669"/>
    <property type="project" value="TreeGrafter"/>
</dbReference>
<evidence type="ECO:0000256" key="2">
    <source>
        <dbReference type="ARBA" id="ARBA00022598"/>
    </source>
</evidence>
<protein>
    <recommendedName>
        <fullName evidence="6">AMP-dependent synthetase</fullName>
    </recommendedName>
</protein>
<dbReference type="InterPro" id="IPR020845">
    <property type="entry name" value="AMP-binding_CS"/>
</dbReference>
<dbReference type="InterPro" id="IPR025110">
    <property type="entry name" value="AMP-bd_C"/>
</dbReference>
<gene>
    <name evidence="5" type="ORF">DT99_28270</name>
</gene>
<evidence type="ECO:0000256" key="1">
    <source>
        <dbReference type="ARBA" id="ARBA00006432"/>
    </source>
</evidence>
<dbReference type="GO" id="GO:0031956">
    <property type="term" value="F:medium-chain fatty acid-CoA ligase activity"/>
    <property type="evidence" value="ECO:0007669"/>
    <property type="project" value="TreeGrafter"/>
</dbReference>
<reference evidence="5" key="1">
    <citation type="submission" date="2014-04" db="EMBL/GenBank/DDBJ databases">
        <title>In planta biocontrol of soil-borne Fusarium wilt of banana through a plant endophytic bacterium, Burkholderia cenocepacia 869T2.</title>
        <authorList>
            <person name="Ho Y.-N."/>
            <person name="Chiang H.-M."/>
            <person name="Chao C.-P."/>
            <person name="Su C.-C."/>
            <person name="Hsu H.-F."/>
            <person name="Guo C.-T."/>
            <person name="Hsieh J.-L."/>
            <person name="Huang C.-C."/>
        </authorList>
    </citation>
    <scope>NUCLEOTIDE SEQUENCE [LARGE SCALE GENOMIC DNA]</scope>
    <source>
        <strain evidence="5">869T2</strain>
    </source>
</reference>
<dbReference type="AlphaFoldDB" id="A0A071M646"/>
<dbReference type="EMBL" id="JJOA01000032">
    <property type="protein sequence ID" value="KEA56217.1"/>
    <property type="molecule type" value="Genomic_DNA"/>
</dbReference>
<sequence>MTRSYWERDTSKPVLDLSLGDLLRCVASEVPDRIALVDGAGEPGTRRRWSYRSLMTTATTVASALASHFLPGERIAIWIPNCIEWVFLQYGAAMAGLIIVPINPALLADELRNVLQISQAVAIFFSPRFRSRDMAEVLYEIRAELPDLRCEISLDRWDEFMSWGESSAVLPNVMSDDVAQIQFTSGTTGTPKGACLHHRGIVNAARFVAQRAGVADAGVWVNAMPLFHTGGSGVATVGVLAQRGTLVLMPGFDAARLLELIESERGTVTLLVPTMVIALLEHADRHHRDLSSLQTILSGGAPVPEALAKRAGKDFGCRFSILYGQTELHGAITQTTVDDARAGQLATVGQPLPHMELKIADPITGEPLPLDTPGEICARGYQVMTGYLQDAGERDKATLSVEGWLHTGDVGTMDRNGHVSITGRLKEMIIRGGENIYPIEIERVLLAHPGIRQACVIGLPDAKWGEIVAAVLQLVPEAFLGTPLDTAQQMQTYCHARLAAFKTPTVWYFVEDWPQTATGKIERRRLGTQLVSGVNRGFVVSGTR</sequence>
<dbReference type="InterPro" id="IPR000873">
    <property type="entry name" value="AMP-dep_synth/lig_dom"/>
</dbReference>
<dbReference type="PANTHER" id="PTHR43201">
    <property type="entry name" value="ACYL-COA SYNTHETASE"/>
    <property type="match status" value="1"/>
</dbReference>
<evidence type="ECO:0000313" key="5">
    <source>
        <dbReference type="EMBL" id="KEA56217.1"/>
    </source>
</evidence>
<feature type="domain" description="AMP-dependent synthetase/ligase" evidence="3">
    <location>
        <begin position="27"/>
        <end position="388"/>
    </location>
</feature>
<dbReference type="InterPro" id="IPR045851">
    <property type="entry name" value="AMP-bd_C_sf"/>
</dbReference>
<comment type="caution">
    <text evidence="5">The sequence shown here is derived from an EMBL/GenBank/DDBJ whole genome shotgun (WGS) entry which is preliminary data.</text>
</comment>
<accession>A0A071M646</accession>
<dbReference type="Pfam" id="PF00501">
    <property type="entry name" value="AMP-binding"/>
    <property type="match status" value="1"/>
</dbReference>
<dbReference type="Gene3D" id="2.30.38.10">
    <property type="entry name" value="Luciferase, Domain 3"/>
    <property type="match status" value="1"/>
</dbReference>
<evidence type="ECO:0000259" key="4">
    <source>
        <dbReference type="Pfam" id="PF13193"/>
    </source>
</evidence>